<reference evidence="2" key="1">
    <citation type="submission" date="2020-06" db="EMBL/GenBank/DDBJ databases">
        <title>Draft genome of Bugula neritina, a colonial animal packing powerful symbionts and potential medicines.</title>
        <authorList>
            <person name="Rayko M."/>
        </authorList>
    </citation>
    <scope>NUCLEOTIDE SEQUENCE [LARGE SCALE GENOMIC DNA]</scope>
    <source>
        <strain evidence="2">Kwan_BN1</strain>
    </source>
</reference>
<comment type="caution">
    <text evidence="2">The sequence shown here is derived from an EMBL/GenBank/DDBJ whole genome shotgun (WGS) entry which is preliminary data.</text>
</comment>
<gene>
    <name evidence="2" type="ORF">EB796_003307</name>
</gene>
<feature type="region of interest" description="Disordered" evidence="1">
    <location>
        <begin position="47"/>
        <end position="81"/>
    </location>
</feature>
<evidence type="ECO:0000256" key="1">
    <source>
        <dbReference type="SAM" id="MobiDB-lite"/>
    </source>
</evidence>
<feature type="compositionally biased region" description="Polar residues" evidence="1">
    <location>
        <begin position="65"/>
        <end position="81"/>
    </location>
</feature>
<feature type="compositionally biased region" description="Low complexity" evidence="1">
    <location>
        <begin position="47"/>
        <end position="61"/>
    </location>
</feature>
<proteinExistence type="predicted"/>
<sequence>MTSAEIPHKHLAPSNVSLATVDLKSYSHTGYLVRDEEYQAYTLVMSHSRQSSMSSNNSQSHQVRQHTNQSQPWVSSTVQLD</sequence>
<accession>A0A7J7KKI5</accession>
<dbReference type="Proteomes" id="UP000593567">
    <property type="component" value="Unassembled WGS sequence"/>
</dbReference>
<evidence type="ECO:0000313" key="2">
    <source>
        <dbReference type="EMBL" id="KAF6038404.1"/>
    </source>
</evidence>
<dbReference type="AlphaFoldDB" id="A0A7J7KKI5"/>
<organism evidence="2 3">
    <name type="scientific">Bugula neritina</name>
    <name type="common">Brown bryozoan</name>
    <name type="synonym">Sertularia neritina</name>
    <dbReference type="NCBI Taxonomy" id="10212"/>
    <lineage>
        <taxon>Eukaryota</taxon>
        <taxon>Metazoa</taxon>
        <taxon>Spiralia</taxon>
        <taxon>Lophotrochozoa</taxon>
        <taxon>Bryozoa</taxon>
        <taxon>Gymnolaemata</taxon>
        <taxon>Cheilostomatida</taxon>
        <taxon>Flustrina</taxon>
        <taxon>Buguloidea</taxon>
        <taxon>Bugulidae</taxon>
        <taxon>Bugula</taxon>
    </lineage>
</organism>
<protein>
    <submittedName>
        <fullName evidence="2">Uncharacterized protein</fullName>
    </submittedName>
</protein>
<keyword evidence="3" id="KW-1185">Reference proteome</keyword>
<name>A0A7J7KKI5_BUGNE</name>
<dbReference type="EMBL" id="VXIV02000418">
    <property type="protein sequence ID" value="KAF6038404.1"/>
    <property type="molecule type" value="Genomic_DNA"/>
</dbReference>
<evidence type="ECO:0000313" key="3">
    <source>
        <dbReference type="Proteomes" id="UP000593567"/>
    </source>
</evidence>